<keyword evidence="4" id="KW-1185">Reference proteome</keyword>
<protein>
    <submittedName>
        <fullName evidence="3">Long-chain-fatty-acid--CoA ligase</fullName>
        <ecNumber evidence="3">6.2.1.3</ecNumber>
    </submittedName>
</protein>
<evidence type="ECO:0000313" key="4">
    <source>
        <dbReference type="Proteomes" id="UP001556631"/>
    </source>
</evidence>
<accession>A0ABV3SZN5</accession>
<evidence type="ECO:0000313" key="3">
    <source>
        <dbReference type="EMBL" id="MEX0428408.1"/>
    </source>
</evidence>
<feature type="domain" description="AMP-binding enzyme C-terminal" evidence="2">
    <location>
        <begin position="435"/>
        <end position="510"/>
    </location>
</feature>
<evidence type="ECO:0000259" key="2">
    <source>
        <dbReference type="Pfam" id="PF13193"/>
    </source>
</evidence>
<feature type="domain" description="AMP-dependent synthetase/ligase" evidence="1">
    <location>
        <begin position="28"/>
        <end position="385"/>
    </location>
</feature>
<dbReference type="PANTHER" id="PTHR43767">
    <property type="entry name" value="LONG-CHAIN-FATTY-ACID--COA LIGASE"/>
    <property type="match status" value="1"/>
</dbReference>
<dbReference type="EMBL" id="JBFPJR010000020">
    <property type="protein sequence ID" value="MEX0428408.1"/>
    <property type="molecule type" value="Genomic_DNA"/>
</dbReference>
<sequence>MAVQAGEGRPEVLDIHGQGNSLSAQVGRHARQTPDSVALTFGSRTTTYAELHDRAGRLATVLADRGVTAGERVALLMTNRPEYAEALVACSRLGAIAVPLNFRLTAAEVAYQLADSGACALLVDAGLHDRASEAMRSPAGIAVATTIVVDSDDYERDLAAAEPRPETRVDEDCAAVILYTSGTTGKPKGAMLSHRNLYAWVTARYAHMGFPNSCRVSLCAVPLFHIAGFATYLSTAFVGGRLVLMPSGAFDPARIIDVLDTEQISLAFFVPSQWQAIVRHPSIEGRTFPHFQAGNWGAAPASAQLVREIRDAFPTVSLTSAFGQTEVCSSAMVLRAEDAAERPDSVGKPMLNVEARVVDPEMNDVAPGEVGEIVYRGPTVMLGYWNAPEKTAEAFRGGWFHSGDLVRVDEDGFCYVVDRIKDMIISGGENIYCAEVENVLAGHPKVGTVAVVGAPDERWGEVPVAVVVPRGEDAPSAEEIEAYGREHLAAYKVPKRITIVAAMPMNASGKILKGELRSLVREGR</sequence>
<dbReference type="InterPro" id="IPR042099">
    <property type="entry name" value="ANL_N_sf"/>
</dbReference>
<comment type="caution">
    <text evidence="3">The sequence shown here is derived from an EMBL/GenBank/DDBJ whole genome shotgun (WGS) entry which is preliminary data.</text>
</comment>
<gene>
    <name evidence="3" type="ORF">AB3X52_12325</name>
</gene>
<dbReference type="InterPro" id="IPR000873">
    <property type="entry name" value="AMP-dep_synth/lig_dom"/>
</dbReference>
<name>A0ABV3SZN5_9ACTN</name>
<evidence type="ECO:0000259" key="1">
    <source>
        <dbReference type="Pfam" id="PF00501"/>
    </source>
</evidence>
<reference evidence="3 4" key="1">
    <citation type="submission" date="2024-07" db="EMBL/GenBank/DDBJ databases">
        <authorList>
            <person name="Lee S."/>
            <person name="Kang M."/>
        </authorList>
    </citation>
    <scope>NUCLEOTIDE SEQUENCE [LARGE SCALE GENOMIC DNA]</scope>
    <source>
        <strain evidence="3 4">DS6</strain>
    </source>
</reference>
<dbReference type="Gene3D" id="3.30.300.30">
    <property type="match status" value="1"/>
</dbReference>
<dbReference type="InterPro" id="IPR020845">
    <property type="entry name" value="AMP-binding_CS"/>
</dbReference>
<dbReference type="PROSITE" id="PS00455">
    <property type="entry name" value="AMP_BINDING"/>
    <property type="match status" value="1"/>
</dbReference>
<dbReference type="Pfam" id="PF13193">
    <property type="entry name" value="AMP-binding_C"/>
    <property type="match status" value="1"/>
</dbReference>
<organism evidence="3 4">
    <name type="scientific">Nocardioides eburneus</name>
    <dbReference type="NCBI Taxonomy" id="3231482"/>
    <lineage>
        <taxon>Bacteria</taxon>
        <taxon>Bacillati</taxon>
        <taxon>Actinomycetota</taxon>
        <taxon>Actinomycetes</taxon>
        <taxon>Propionibacteriales</taxon>
        <taxon>Nocardioidaceae</taxon>
        <taxon>Nocardioides</taxon>
    </lineage>
</organism>
<dbReference type="GO" id="GO:0004467">
    <property type="term" value="F:long-chain fatty acid-CoA ligase activity"/>
    <property type="evidence" value="ECO:0007669"/>
    <property type="project" value="UniProtKB-EC"/>
</dbReference>
<dbReference type="Proteomes" id="UP001556631">
    <property type="component" value="Unassembled WGS sequence"/>
</dbReference>
<dbReference type="CDD" id="cd17631">
    <property type="entry name" value="FACL_FadD13-like"/>
    <property type="match status" value="1"/>
</dbReference>
<dbReference type="PANTHER" id="PTHR43767:SF1">
    <property type="entry name" value="NONRIBOSOMAL PEPTIDE SYNTHASE PES1 (EUROFUNG)-RELATED"/>
    <property type="match status" value="1"/>
</dbReference>
<dbReference type="InterPro" id="IPR025110">
    <property type="entry name" value="AMP-bd_C"/>
</dbReference>
<dbReference type="SUPFAM" id="SSF56801">
    <property type="entry name" value="Acetyl-CoA synthetase-like"/>
    <property type="match status" value="1"/>
</dbReference>
<proteinExistence type="predicted"/>
<dbReference type="EC" id="6.2.1.3" evidence="3"/>
<keyword evidence="3" id="KW-0436">Ligase</keyword>
<dbReference type="RefSeq" id="WP_367994378.1">
    <property type="nucleotide sequence ID" value="NZ_JBFPJR010000020.1"/>
</dbReference>
<dbReference type="InterPro" id="IPR045851">
    <property type="entry name" value="AMP-bd_C_sf"/>
</dbReference>
<dbReference type="Pfam" id="PF00501">
    <property type="entry name" value="AMP-binding"/>
    <property type="match status" value="1"/>
</dbReference>
<dbReference type="InterPro" id="IPR050237">
    <property type="entry name" value="ATP-dep_AMP-bd_enzyme"/>
</dbReference>
<dbReference type="NCBIfam" id="NF004837">
    <property type="entry name" value="PRK06187.1"/>
    <property type="match status" value="1"/>
</dbReference>
<dbReference type="Gene3D" id="3.40.50.12780">
    <property type="entry name" value="N-terminal domain of ligase-like"/>
    <property type="match status" value="1"/>
</dbReference>